<name>L1JY19_GUITC</name>
<dbReference type="GO" id="GO:0000175">
    <property type="term" value="F:3'-5'-RNA exonuclease activity"/>
    <property type="evidence" value="ECO:0007669"/>
    <property type="project" value="TreeGrafter"/>
</dbReference>
<protein>
    <recommendedName>
        <fullName evidence="2">Endonuclease/exonuclease/phosphatase domain-containing protein</fullName>
    </recommendedName>
</protein>
<dbReference type="PaxDb" id="55529-EKX53466"/>
<dbReference type="Proteomes" id="UP000011087">
    <property type="component" value="Unassembled WGS sequence"/>
</dbReference>
<reference evidence="5" key="2">
    <citation type="submission" date="2012-11" db="EMBL/GenBank/DDBJ databases">
        <authorList>
            <person name="Kuo A."/>
            <person name="Curtis B.A."/>
            <person name="Tanifuji G."/>
            <person name="Burki F."/>
            <person name="Gruber A."/>
            <person name="Irimia M."/>
            <person name="Maruyama S."/>
            <person name="Arias M.C."/>
            <person name="Ball S.G."/>
            <person name="Gile G.H."/>
            <person name="Hirakawa Y."/>
            <person name="Hopkins J.F."/>
            <person name="Rensing S.A."/>
            <person name="Schmutz J."/>
            <person name="Symeonidi A."/>
            <person name="Elias M."/>
            <person name="Eveleigh R.J."/>
            <person name="Herman E.K."/>
            <person name="Klute M.J."/>
            <person name="Nakayama T."/>
            <person name="Obornik M."/>
            <person name="Reyes-Prieto A."/>
            <person name="Armbrust E.V."/>
            <person name="Aves S.J."/>
            <person name="Beiko R.G."/>
            <person name="Coutinho P."/>
            <person name="Dacks J.B."/>
            <person name="Durnford D.G."/>
            <person name="Fast N.M."/>
            <person name="Green B.R."/>
            <person name="Grisdale C."/>
            <person name="Hempe F."/>
            <person name="Henrissat B."/>
            <person name="Hoppner M.P."/>
            <person name="Ishida K.-I."/>
            <person name="Kim E."/>
            <person name="Koreny L."/>
            <person name="Kroth P.G."/>
            <person name="Liu Y."/>
            <person name="Malik S.-B."/>
            <person name="Maier U.G."/>
            <person name="McRose D."/>
            <person name="Mock T."/>
            <person name="Neilson J.A."/>
            <person name="Onodera N.T."/>
            <person name="Poole A.M."/>
            <person name="Pritham E.J."/>
            <person name="Richards T.A."/>
            <person name="Rocap G."/>
            <person name="Roy S.W."/>
            <person name="Sarai C."/>
            <person name="Schaack S."/>
            <person name="Shirato S."/>
            <person name="Slamovits C.H."/>
            <person name="Spencer D.F."/>
            <person name="Suzuki S."/>
            <person name="Worden A.Z."/>
            <person name="Zauner S."/>
            <person name="Barry K."/>
            <person name="Bell C."/>
            <person name="Bharti A.K."/>
            <person name="Crow J.A."/>
            <person name="Grimwood J."/>
            <person name="Kramer R."/>
            <person name="Lindquist E."/>
            <person name="Lucas S."/>
            <person name="Salamov A."/>
            <person name="McFadden G.I."/>
            <person name="Lane C.E."/>
            <person name="Keeling P.J."/>
            <person name="Gray M.W."/>
            <person name="Grigoriev I.V."/>
            <person name="Archibald J.M."/>
        </authorList>
    </citation>
    <scope>NUCLEOTIDE SEQUENCE</scope>
    <source>
        <strain evidence="5">CCMP2712</strain>
    </source>
</reference>
<dbReference type="InterPro" id="IPR005135">
    <property type="entry name" value="Endo/exonuclease/phosphatase"/>
</dbReference>
<feature type="domain" description="Endonuclease/exonuclease/phosphatase" evidence="2">
    <location>
        <begin position="99"/>
        <end position="169"/>
    </location>
</feature>
<dbReference type="Pfam" id="PF03372">
    <property type="entry name" value="Exo_endo_phos"/>
    <property type="match status" value="1"/>
</dbReference>
<organism evidence="3">
    <name type="scientific">Guillardia theta (strain CCMP2712)</name>
    <name type="common">Cryptophyte</name>
    <dbReference type="NCBI Taxonomy" id="905079"/>
    <lineage>
        <taxon>Eukaryota</taxon>
        <taxon>Cryptophyceae</taxon>
        <taxon>Pyrenomonadales</taxon>
        <taxon>Geminigeraceae</taxon>
        <taxon>Guillardia</taxon>
    </lineage>
</organism>
<reference evidence="4" key="3">
    <citation type="submission" date="2016-03" db="UniProtKB">
        <authorList>
            <consortium name="EnsemblProtists"/>
        </authorList>
    </citation>
    <scope>IDENTIFICATION</scope>
</reference>
<dbReference type="InterPro" id="IPR050410">
    <property type="entry name" value="CCR4/nocturin_mRNA_transcr"/>
</dbReference>
<dbReference type="Gene3D" id="3.60.10.10">
    <property type="entry name" value="Endonuclease/exonuclease/phosphatase"/>
    <property type="match status" value="1"/>
</dbReference>
<feature type="compositionally biased region" description="Basic residues" evidence="1">
    <location>
        <begin position="269"/>
        <end position="281"/>
    </location>
</feature>
<dbReference type="STRING" id="905079.L1JY19"/>
<accession>L1JY19</accession>
<dbReference type="HOGENOM" id="CLU_438287_0_0_1"/>
<dbReference type="RefSeq" id="XP_005840446.1">
    <property type="nucleotide sequence ID" value="XM_005840389.1"/>
</dbReference>
<dbReference type="OMA" id="QHRINEK"/>
<evidence type="ECO:0000256" key="1">
    <source>
        <dbReference type="SAM" id="MobiDB-lite"/>
    </source>
</evidence>
<feature type="region of interest" description="Disordered" evidence="1">
    <location>
        <begin position="250"/>
        <end position="282"/>
    </location>
</feature>
<dbReference type="InterPro" id="IPR036691">
    <property type="entry name" value="Endo/exonu/phosph_ase_sf"/>
</dbReference>
<evidence type="ECO:0000259" key="2">
    <source>
        <dbReference type="Pfam" id="PF03372"/>
    </source>
</evidence>
<keyword evidence="5" id="KW-1185">Reference proteome</keyword>
<dbReference type="OrthoDB" id="2866996at2759"/>
<reference evidence="3 5" key="1">
    <citation type="journal article" date="2012" name="Nature">
        <title>Algal genomes reveal evolutionary mosaicism and the fate of nucleomorphs.</title>
        <authorList>
            <consortium name="DOE Joint Genome Institute"/>
            <person name="Curtis B.A."/>
            <person name="Tanifuji G."/>
            <person name="Burki F."/>
            <person name="Gruber A."/>
            <person name="Irimia M."/>
            <person name="Maruyama S."/>
            <person name="Arias M.C."/>
            <person name="Ball S.G."/>
            <person name="Gile G.H."/>
            <person name="Hirakawa Y."/>
            <person name="Hopkins J.F."/>
            <person name="Kuo A."/>
            <person name="Rensing S.A."/>
            <person name="Schmutz J."/>
            <person name="Symeonidi A."/>
            <person name="Elias M."/>
            <person name="Eveleigh R.J."/>
            <person name="Herman E.K."/>
            <person name="Klute M.J."/>
            <person name="Nakayama T."/>
            <person name="Obornik M."/>
            <person name="Reyes-Prieto A."/>
            <person name="Armbrust E.V."/>
            <person name="Aves S.J."/>
            <person name="Beiko R.G."/>
            <person name="Coutinho P."/>
            <person name="Dacks J.B."/>
            <person name="Durnford D.G."/>
            <person name="Fast N.M."/>
            <person name="Green B.R."/>
            <person name="Grisdale C.J."/>
            <person name="Hempel F."/>
            <person name="Henrissat B."/>
            <person name="Hoppner M.P."/>
            <person name="Ishida K."/>
            <person name="Kim E."/>
            <person name="Koreny L."/>
            <person name="Kroth P.G."/>
            <person name="Liu Y."/>
            <person name="Malik S.B."/>
            <person name="Maier U.G."/>
            <person name="McRose D."/>
            <person name="Mock T."/>
            <person name="Neilson J.A."/>
            <person name="Onodera N.T."/>
            <person name="Poole A.M."/>
            <person name="Pritham E.J."/>
            <person name="Richards T.A."/>
            <person name="Rocap G."/>
            <person name="Roy S.W."/>
            <person name="Sarai C."/>
            <person name="Schaack S."/>
            <person name="Shirato S."/>
            <person name="Slamovits C.H."/>
            <person name="Spencer D.F."/>
            <person name="Suzuki S."/>
            <person name="Worden A.Z."/>
            <person name="Zauner S."/>
            <person name="Barry K."/>
            <person name="Bell C."/>
            <person name="Bharti A.K."/>
            <person name="Crow J.A."/>
            <person name="Grimwood J."/>
            <person name="Kramer R."/>
            <person name="Lindquist E."/>
            <person name="Lucas S."/>
            <person name="Salamov A."/>
            <person name="McFadden G.I."/>
            <person name="Lane C.E."/>
            <person name="Keeling P.J."/>
            <person name="Gray M.W."/>
            <person name="Grigoriev I.V."/>
            <person name="Archibald J.M."/>
        </authorList>
    </citation>
    <scope>NUCLEOTIDE SEQUENCE</scope>
    <source>
        <strain evidence="3 5">CCMP2712</strain>
    </source>
</reference>
<evidence type="ECO:0000313" key="3">
    <source>
        <dbReference type="EMBL" id="EKX53466.1"/>
    </source>
</evidence>
<evidence type="ECO:0000313" key="4">
    <source>
        <dbReference type="EnsemblProtists" id="EKX53466"/>
    </source>
</evidence>
<dbReference type="KEGG" id="gtt:GUITHDRAFT_101167"/>
<dbReference type="AlphaFoldDB" id="L1JY19"/>
<dbReference type="eggNOG" id="KOG0620">
    <property type="taxonomic scope" value="Eukaryota"/>
</dbReference>
<dbReference type="GeneID" id="17309904"/>
<gene>
    <name evidence="3" type="ORF">GUITHDRAFT_101167</name>
</gene>
<sequence>MTRRQGSSLTWIRAIAVVLAVQGIALSSAFSLSPSRLPSLSHSRSSATCCNARKHIRLSHALVVRCVAHRREVEGSQVHHRQFVPLGSSSDDKDCLSLLSYNVLGPKQALTEKHNYASLRHRKWPYRKKQLLEEIERYNPDILCLQEITPDTFQHDFTPFLKELGLDSGVYTPKKLPVGEVMSNGKRVVKRKPRPILRPDLLGTGSHACLGTATFFRSSVLKLLKCERVLLRSKLSTLCDVLDSQEAVSNGQSSELSGETEGDESTKSLTRRARRRQRGKTRLVPPVDSLSMSLASDVRGKADTAVFTCFELKGKEGQGAVRRLGIANVHLFWDPQRPDIKLIQCALACSSFSAFMKEVQDQHGEQKTPLILSGDFNSVRHLQTEFLRNLSQENQEEFSAVWRLMAKGSVDASHPEHPSSFGSSVDMPSIANNLPTLQNAYTAGGRELPKYTTKTGFFAGCIDHIWCTQDVQVQSILEMPYTESDSANFPPIPDATWGSDHLAIGARFKLPDL</sequence>
<dbReference type="EnsemblProtists" id="EKX53466">
    <property type="protein sequence ID" value="EKX53466"/>
    <property type="gene ID" value="GUITHDRAFT_101167"/>
</dbReference>
<dbReference type="SUPFAM" id="SSF56219">
    <property type="entry name" value="DNase I-like"/>
    <property type="match status" value="1"/>
</dbReference>
<dbReference type="EMBL" id="JH992970">
    <property type="protein sequence ID" value="EKX53466.1"/>
    <property type="molecule type" value="Genomic_DNA"/>
</dbReference>
<proteinExistence type="predicted"/>
<evidence type="ECO:0000313" key="5">
    <source>
        <dbReference type="Proteomes" id="UP000011087"/>
    </source>
</evidence>
<dbReference type="PANTHER" id="PTHR12121:SF100">
    <property type="entry name" value="POLY(A)-SPECIFIC RIBONUCLEASE"/>
    <property type="match status" value="1"/>
</dbReference>
<dbReference type="PANTHER" id="PTHR12121">
    <property type="entry name" value="CARBON CATABOLITE REPRESSOR PROTEIN 4"/>
    <property type="match status" value="1"/>
</dbReference>